<gene>
    <name evidence="1" type="ORF">SCP_1303450</name>
</gene>
<proteinExistence type="predicted"/>
<organism evidence="1 2">
    <name type="scientific">Sparassis crispa</name>
    <dbReference type="NCBI Taxonomy" id="139825"/>
    <lineage>
        <taxon>Eukaryota</taxon>
        <taxon>Fungi</taxon>
        <taxon>Dikarya</taxon>
        <taxon>Basidiomycota</taxon>
        <taxon>Agaricomycotina</taxon>
        <taxon>Agaricomycetes</taxon>
        <taxon>Polyporales</taxon>
        <taxon>Sparassidaceae</taxon>
        <taxon>Sparassis</taxon>
    </lineage>
</organism>
<evidence type="ECO:0000313" key="2">
    <source>
        <dbReference type="Proteomes" id="UP000287166"/>
    </source>
</evidence>
<sequence>MTQGCCHDIFFRAGCHSCGLNILSMDLASSSTPRILEYAMWLRDASPTAPIFGPTSQPNFLSGIVDKDMLLHSST</sequence>
<dbReference type="GeneID" id="38785446"/>
<name>A0A401H2A9_9APHY</name>
<accession>A0A401H2A9</accession>
<dbReference type="Proteomes" id="UP000287166">
    <property type="component" value="Unassembled WGS sequence"/>
</dbReference>
<reference evidence="1 2" key="1">
    <citation type="journal article" date="2018" name="Sci. Rep.">
        <title>Genome sequence of the cauliflower mushroom Sparassis crispa (Hanabiratake) and its association with beneficial usage.</title>
        <authorList>
            <person name="Kiyama R."/>
            <person name="Furutani Y."/>
            <person name="Kawaguchi K."/>
            <person name="Nakanishi T."/>
        </authorList>
    </citation>
    <scope>NUCLEOTIDE SEQUENCE [LARGE SCALE GENOMIC DNA]</scope>
</reference>
<dbReference type="RefSeq" id="XP_027619442.1">
    <property type="nucleotide sequence ID" value="XM_027763641.1"/>
</dbReference>
<dbReference type="InParanoid" id="A0A401H2A9"/>
<keyword evidence="2" id="KW-1185">Reference proteome</keyword>
<comment type="caution">
    <text evidence="1">The sequence shown here is derived from an EMBL/GenBank/DDBJ whole genome shotgun (WGS) entry which is preliminary data.</text>
</comment>
<evidence type="ECO:0000313" key="1">
    <source>
        <dbReference type="EMBL" id="GBE88529.1"/>
    </source>
</evidence>
<dbReference type="AlphaFoldDB" id="A0A401H2A9"/>
<dbReference type="EMBL" id="BFAD01000013">
    <property type="protein sequence ID" value="GBE88529.1"/>
    <property type="molecule type" value="Genomic_DNA"/>
</dbReference>
<protein>
    <submittedName>
        <fullName evidence="1">Uncharacterized protein</fullName>
    </submittedName>
</protein>